<dbReference type="RefSeq" id="WP_011178478.1">
    <property type="nucleotide sequence ID" value="NC_005915.1"/>
</dbReference>
<feature type="signal peptide" evidence="1">
    <location>
        <begin position="1"/>
        <end position="19"/>
    </location>
</feature>
<feature type="chain" id="PRO_5004281150" evidence="1">
    <location>
        <begin position="20"/>
        <end position="112"/>
    </location>
</feature>
<proteinExistence type="predicted"/>
<name>Q6TFD2_CAETA</name>
<evidence type="ECO:0000256" key="1">
    <source>
        <dbReference type="SAM" id="SignalP"/>
    </source>
</evidence>
<evidence type="ECO:0000313" key="2">
    <source>
        <dbReference type="EMBL" id="AAR87127.1"/>
    </source>
</evidence>
<geneLocation type="plasmid" evidence="2">
    <name>pKAP298</name>
</geneLocation>
<protein>
    <submittedName>
        <fullName evidence="2">Uncharacterized protein</fullName>
    </submittedName>
</protein>
<dbReference type="AlphaFoldDB" id="Q6TFD2"/>
<reference evidence="2" key="1">
    <citation type="journal article" date="2005" name="J. Mol. Evol.">
        <title>Sequence, transcription activity, and evolutionary origin of the R-body coding plasmid pKAP298 from the intracellular parasitic bacterium Caedibacter taeniospiralis.</title>
        <authorList>
            <person name="Jeblick J."/>
            <person name="Kusch J."/>
        </authorList>
    </citation>
    <scope>NUCLEOTIDE SEQUENCE</scope>
    <source>
        <plasmid evidence="2">pKAP298</plasmid>
    </source>
</reference>
<accession>Q6TFD2</accession>
<keyword evidence="2" id="KW-0614">Plasmid</keyword>
<sequence>MRKLLIGLLAIIALQNAFGGQCQYGIPPEPNLKIINLAQNIRVVETIKNRYEQMNDYEKNSFIEACYASFNNPINNYSSIVNVGRSHLFEVHSNKEDKIIVGCFPNGMVNKW</sequence>
<organism evidence="2">
    <name type="scientific">Caedibacter taeniospiralis</name>
    <dbReference type="NCBI Taxonomy" id="28907"/>
    <lineage>
        <taxon>Bacteria</taxon>
        <taxon>Pseudomonadati</taxon>
        <taxon>Pseudomonadota</taxon>
        <taxon>Gammaproteobacteria</taxon>
        <taxon>Thiotrichales</taxon>
        <taxon>Fastidiosibacteraceae</taxon>
        <taxon>Caedibacter</taxon>
    </lineage>
</organism>
<keyword evidence="1" id="KW-0732">Signal</keyword>
<dbReference type="EMBL" id="AY422720">
    <property type="protein sequence ID" value="AAR87127.1"/>
    <property type="molecule type" value="Genomic_DNA"/>
</dbReference>